<dbReference type="SUPFAM" id="SSF53474">
    <property type="entry name" value="alpha/beta-Hydrolases"/>
    <property type="match status" value="1"/>
</dbReference>
<dbReference type="Gene3D" id="3.40.50.1820">
    <property type="entry name" value="alpha/beta hydrolase"/>
    <property type="match status" value="1"/>
</dbReference>
<dbReference type="PANTHER" id="PTHR43798:SF33">
    <property type="entry name" value="HYDROLASE, PUTATIVE (AFU_ORTHOLOGUE AFUA_2G14860)-RELATED"/>
    <property type="match status" value="1"/>
</dbReference>
<dbReference type="STRING" id="29364.SAMN04487772_1096"/>
<accession>A0A1I0C3T1</accession>
<evidence type="ECO:0000313" key="2">
    <source>
        <dbReference type="EMBL" id="SET14032.1"/>
    </source>
</evidence>
<dbReference type="Pfam" id="PF00561">
    <property type="entry name" value="Abhydrolase_1"/>
    <property type="match status" value="1"/>
</dbReference>
<dbReference type="InterPro" id="IPR000073">
    <property type="entry name" value="AB_hydrolase_1"/>
</dbReference>
<evidence type="ECO:0000259" key="1">
    <source>
        <dbReference type="Pfam" id="PF00561"/>
    </source>
</evidence>
<dbReference type="GO" id="GO:0016020">
    <property type="term" value="C:membrane"/>
    <property type="evidence" value="ECO:0007669"/>
    <property type="project" value="TreeGrafter"/>
</dbReference>
<dbReference type="Proteomes" id="UP000199800">
    <property type="component" value="Unassembled WGS sequence"/>
</dbReference>
<sequence>MKRIVFFFNIKSFVELRLAGQFIDNGDVVYSKISKSFFDVVYDIRNIMERKEFIRILECIHRITSEMGGNEDYKQICKEQEVVVWLTDSFCEPVFQFQPFSDEVRKRQEVKKREEDRKYLLGELKNIKVSELNIITSMYRDREKELSCLLENIMVPVNFYYVPCLTYDVADGEMDLIKRCAYWLAYFIRWVELRIPDYFLKHKLNLQYYKNKVLTLANEMELVNWIMECYNRKGKNNKYWFQSGVKVLAEFFLSKVCEGVQNDSIEKIQIEWVDSFKKQNLIDNLFQRIMESYLSFLVEEQRNEEHCSTTELASDAGWTLFACTKDSAVKCLLEKRRTVHKNVKVITIDEEQKLTYYTVGNGIPIVIVNALGAFVEAWDNLIYELAKNYYVVIWDIRGVDTGNQELFAKGLFGVESQVKDIERVVANEKLQDFHLLAWCSGAKSSVIYSVRNPDKVKSLMFLCGDFAPYDGMKKISSKFQDNLPLVKELLDGKSNLLKIYMNLIFDGIFRNPPEEIPIEEDFQFFEVLPVEYRDYLLALFQSEQQTANFLRICIEYYEHDITEYLQQIEHNVLLITAEHDKVAPMEQSYWAYQQIEHAQIYCLPAAVHVIMMERSREIMNYVKYHIDMCEQKEKGNWK</sequence>
<protein>
    <submittedName>
        <fullName evidence="2">Pimeloyl-ACP methyl ester carboxylesterase</fullName>
    </submittedName>
</protein>
<organism evidence="2 3">
    <name type="scientific">[Clostridium] polysaccharolyticum</name>
    <dbReference type="NCBI Taxonomy" id="29364"/>
    <lineage>
        <taxon>Bacteria</taxon>
        <taxon>Bacillati</taxon>
        <taxon>Bacillota</taxon>
        <taxon>Clostridia</taxon>
        <taxon>Lachnospirales</taxon>
        <taxon>Lachnospiraceae</taxon>
    </lineage>
</organism>
<dbReference type="PANTHER" id="PTHR43798">
    <property type="entry name" value="MONOACYLGLYCEROL LIPASE"/>
    <property type="match status" value="1"/>
</dbReference>
<keyword evidence="3" id="KW-1185">Reference proteome</keyword>
<dbReference type="InterPro" id="IPR029058">
    <property type="entry name" value="AB_hydrolase_fold"/>
</dbReference>
<reference evidence="2 3" key="1">
    <citation type="submission" date="2016-10" db="EMBL/GenBank/DDBJ databases">
        <authorList>
            <person name="de Groot N.N."/>
        </authorList>
    </citation>
    <scope>NUCLEOTIDE SEQUENCE [LARGE SCALE GENOMIC DNA]</scope>
    <source>
        <strain evidence="2 3">DSM 1801</strain>
    </source>
</reference>
<name>A0A1I0C3T1_9FIRM</name>
<dbReference type="AlphaFoldDB" id="A0A1I0C3T1"/>
<gene>
    <name evidence="2" type="ORF">SAMN04487772_1096</name>
</gene>
<evidence type="ECO:0000313" key="3">
    <source>
        <dbReference type="Proteomes" id="UP000199800"/>
    </source>
</evidence>
<dbReference type="InterPro" id="IPR050266">
    <property type="entry name" value="AB_hydrolase_sf"/>
</dbReference>
<dbReference type="OrthoDB" id="252464at2"/>
<dbReference type="EMBL" id="FOHN01000009">
    <property type="protein sequence ID" value="SET14032.1"/>
    <property type="molecule type" value="Genomic_DNA"/>
</dbReference>
<proteinExistence type="predicted"/>
<feature type="domain" description="AB hydrolase-1" evidence="1">
    <location>
        <begin position="364"/>
        <end position="612"/>
    </location>
</feature>
<dbReference type="RefSeq" id="WP_092477621.1">
    <property type="nucleotide sequence ID" value="NZ_FOHN01000009.1"/>
</dbReference>